<protein>
    <submittedName>
        <fullName evidence="1">Uncharacterized protein</fullName>
    </submittedName>
</protein>
<dbReference type="EMBL" id="KD067726">
    <property type="protein sequence ID" value="EMS63557.1"/>
    <property type="molecule type" value="Genomic_DNA"/>
</dbReference>
<proteinExistence type="predicted"/>
<accession>M7ZTV4</accession>
<reference evidence="1" key="1">
    <citation type="journal article" date="2013" name="Nature">
        <title>Draft genome of the wheat A-genome progenitor Triticum urartu.</title>
        <authorList>
            <person name="Ling H.Q."/>
            <person name="Zhao S."/>
            <person name="Liu D."/>
            <person name="Wang J."/>
            <person name="Sun H."/>
            <person name="Zhang C."/>
            <person name="Fan H."/>
            <person name="Li D."/>
            <person name="Dong L."/>
            <person name="Tao Y."/>
            <person name="Gao C."/>
            <person name="Wu H."/>
            <person name="Li Y."/>
            <person name="Cui Y."/>
            <person name="Guo X."/>
            <person name="Zheng S."/>
            <person name="Wang B."/>
            <person name="Yu K."/>
            <person name="Liang Q."/>
            <person name="Yang W."/>
            <person name="Lou X."/>
            <person name="Chen J."/>
            <person name="Feng M."/>
            <person name="Jian J."/>
            <person name="Zhang X."/>
            <person name="Luo G."/>
            <person name="Jiang Y."/>
            <person name="Liu J."/>
            <person name="Wang Z."/>
            <person name="Sha Y."/>
            <person name="Zhang B."/>
            <person name="Wu H."/>
            <person name="Tang D."/>
            <person name="Shen Q."/>
            <person name="Xue P."/>
            <person name="Zou S."/>
            <person name="Wang X."/>
            <person name="Liu X."/>
            <person name="Wang F."/>
            <person name="Yang Y."/>
            <person name="An X."/>
            <person name="Dong Z."/>
            <person name="Zhang K."/>
            <person name="Zhang X."/>
            <person name="Luo M.C."/>
            <person name="Dvorak J."/>
            <person name="Tong Y."/>
            <person name="Wang J."/>
            <person name="Yang H."/>
            <person name="Li Z."/>
            <person name="Wang D."/>
            <person name="Zhang A."/>
            <person name="Wang J."/>
        </authorList>
    </citation>
    <scope>NUCLEOTIDE SEQUENCE</scope>
</reference>
<organism evidence="1">
    <name type="scientific">Triticum urartu</name>
    <name type="common">Red wild einkorn</name>
    <name type="synonym">Crithodium urartu</name>
    <dbReference type="NCBI Taxonomy" id="4572"/>
    <lineage>
        <taxon>Eukaryota</taxon>
        <taxon>Viridiplantae</taxon>
        <taxon>Streptophyta</taxon>
        <taxon>Embryophyta</taxon>
        <taxon>Tracheophyta</taxon>
        <taxon>Spermatophyta</taxon>
        <taxon>Magnoliopsida</taxon>
        <taxon>Liliopsida</taxon>
        <taxon>Poales</taxon>
        <taxon>Poaceae</taxon>
        <taxon>BOP clade</taxon>
        <taxon>Pooideae</taxon>
        <taxon>Triticodae</taxon>
        <taxon>Triticeae</taxon>
        <taxon>Triticinae</taxon>
        <taxon>Triticum</taxon>
    </lineage>
</organism>
<evidence type="ECO:0000313" key="1">
    <source>
        <dbReference type="EMBL" id="EMS63557.1"/>
    </source>
</evidence>
<name>M7ZTV4_TRIUA</name>
<gene>
    <name evidence="1" type="ORF">TRIUR3_28999</name>
</gene>
<sequence>MATGPASELQSNWRKAKERKAGARPGQQSNGSLETARQLGAIAGAMAGLLVEQGFGRRIVFQLFSVCDR</sequence>
<dbReference type="AlphaFoldDB" id="M7ZTV4"/>